<dbReference type="SUPFAM" id="SSF48366">
    <property type="entry name" value="Ras GEF"/>
    <property type="match status" value="1"/>
</dbReference>
<keyword evidence="2 3" id="KW-0344">Guanine-nucleotide releasing factor</keyword>
<dbReference type="Proteomes" id="UP000799777">
    <property type="component" value="Unassembled WGS sequence"/>
</dbReference>
<dbReference type="InterPro" id="IPR036028">
    <property type="entry name" value="SH3-like_dom_sf"/>
</dbReference>
<evidence type="ECO:0000256" key="2">
    <source>
        <dbReference type="ARBA" id="ARBA00022658"/>
    </source>
</evidence>
<dbReference type="Pfam" id="PF00618">
    <property type="entry name" value="RasGEF_N"/>
    <property type="match status" value="1"/>
</dbReference>
<feature type="region of interest" description="Disordered" evidence="5">
    <location>
        <begin position="24"/>
        <end position="69"/>
    </location>
</feature>
<dbReference type="PROSITE" id="PS50002">
    <property type="entry name" value="SH3"/>
    <property type="match status" value="1"/>
</dbReference>
<evidence type="ECO:0000259" key="6">
    <source>
        <dbReference type="PROSITE" id="PS50002"/>
    </source>
</evidence>
<dbReference type="InterPro" id="IPR008937">
    <property type="entry name" value="Ras-like_GEF"/>
</dbReference>
<dbReference type="GO" id="GO:0007265">
    <property type="term" value="P:Ras protein signal transduction"/>
    <property type="evidence" value="ECO:0007669"/>
    <property type="project" value="TreeGrafter"/>
</dbReference>
<evidence type="ECO:0000256" key="3">
    <source>
        <dbReference type="PROSITE-ProRule" id="PRU00168"/>
    </source>
</evidence>
<evidence type="ECO:0000256" key="4">
    <source>
        <dbReference type="PROSITE-ProRule" id="PRU00192"/>
    </source>
</evidence>
<dbReference type="Gene3D" id="1.20.870.10">
    <property type="entry name" value="Son of sevenless (SoS) protein Chain: S domain 1"/>
    <property type="match status" value="1"/>
</dbReference>
<dbReference type="AlphaFoldDB" id="A0A9P4LU47"/>
<dbReference type="CDD" id="cd06224">
    <property type="entry name" value="REM"/>
    <property type="match status" value="1"/>
</dbReference>
<protein>
    <submittedName>
        <fullName evidence="9">Ras GEF</fullName>
    </submittedName>
</protein>
<dbReference type="OrthoDB" id="546434at2759"/>
<evidence type="ECO:0000256" key="5">
    <source>
        <dbReference type="SAM" id="MobiDB-lite"/>
    </source>
</evidence>
<feature type="compositionally biased region" description="Low complexity" evidence="5">
    <location>
        <begin position="37"/>
        <end position="59"/>
    </location>
</feature>
<feature type="compositionally biased region" description="Polar residues" evidence="5">
    <location>
        <begin position="1193"/>
        <end position="1207"/>
    </location>
</feature>
<dbReference type="SMART" id="SM00326">
    <property type="entry name" value="SH3"/>
    <property type="match status" value="1"/>
</dbReference>
<reference evidence="9" key="1">
    <citation type="journal article" date="2020" name="Stud. Mycol.">
        <title>101 Dothideomycetes genomes: a test case for predicting lifestyles and emergence of pathogens.</title>
        <authorList>
            <person name="Haridas S."/>
            <person name="Albert R."/>
            <person name="Binder M."/>
            <person name="Bloem J."/>
            <person name="Labutti K."/>
            <person name="Salamov A."/>
            <person name="Andreopoulos B."/>
            <person name="Baker S."/>
            <person name="Barry K."/>
            <person name="Bills G."/>
            <person name="Bluhm B."/>
            <person name="Cannon C."/>
            <person name="Castanera R."/>
            <person name="Culley D."/>
            <person name="Daum C."/>
            <person name="Ezra D."/>
            <person name="Gonzalez J."/>
            <person name="Henrissat B."/>
            <person name="Kuo A."/>
            <person name="Liang C."/>
            <person name="Lipzen A."/>
            <person name="Lutzoni F."/>
            <person name="Magnuson J."/>
            <person name="Mondo S."/>
            <person name="Nolan M."/>
            <person name="Ohm R."/>
            <person name="Pangilinan J."/>
            <person name="Park H.-J."/>
            <person name="Ramirez L."/>
            <person name="Alfaro M."/>
            <person name="Sun H."/>
            <person name="Tritt A."/>
            <person name="Yoshinaga Y."/>
            <person name="Zwiers L.-H."/>
            <person name="Turgeon B."/>
            <person name="Goodwin S."/>
            <person name="Spatafora J."/>
            <person name="Crous P."/>
            <person name="Grigoriev I."/>
        </authorList>
    </citation>
    <scope>NUCLEOTIDE SEQUENCE</scope>
    <source>
        <strain evidence="9">CBS 110217</strain>
    </source>
</reference>
<feature type="region of interest" description="Disordered" evidence="5">
    <location>
        <begin position="700"/>
        <end position="722"/>
    </location>
</feature>
<dbReference type="PROSITE" id="PS50212">
    <property type="entry name" value="RASGEF_NTER"/>
    <property type="match status" value="1"/>
</dbReference>
<feature type="domain" description="Ras-GEF" evidence="7">
    <location>
        <begin position="942"/>
        <end position="1187"/>
    </location>
</feature>
<accession>A0A9P4LU47</accession>
<dbReference type="CDD" id="cd00155">
    <property type="entry name" value="RasGEF"/>
    <property type="match status" value="1"/>
</dbReference>
<dbReference type="SUPFAM" id="SSF50044">
    <property type="entry name" value="SH3-domain"/>
    <property type="match status" value="1"/>
</dbReference>
<name>A0A9P4LU47_9PLEO</name>
<dbReference type="InterPro" id="IPR000651">
    <property type="entry name" value="Ras-like_Gua-exchang_fac_N"/>
</dbReference>
<dbReference type="InterPro" id="IPR001452">
    <property type="entry name" value="SH3_domain"/>
</dbReference>
<evidence type="ECO:0000259" key="7">
    <source>
        <dbReference type="PROSITE" id="PS50009"/>
    </source>
</evidence>
<sequence length="1231" mass="134981">MAEWMMQHEEMDKHSSAVVAPLNIQKSPKRSRAGVVGHSRQSSLGSHSIRSQSQSQISPPLTPKTSTEAMAQQMPPQPVFHNYLRAFYHYVPMSTVSSSTDETSITVAIKQGDVILVHSVHPNGWADGTLLASGARGWLPTNYCEPYDHPAARNLLNALTHLWDLVRDGENGNLVAFMKQDYVRGMIAGIRFFLERTGCLSRDSRLIVAHIGLRRMRKGLLGDLSSLVKTAKKLQEALQLSEASVPVYDYMDELVLKSFKLVTRAVRFLDIWATDAVSLSAFELGDASVERPLTPPSDPAGSAVQPLATPDQLAEDAFPTNHEEARIAQEPLFMHGNTASTQPPRNLHRLSVAFSLPSEPDALQSPVFSRPPSQAKRLSVTHRLSYTGKSQGNRTSNLASETLVTSQDAFLGFIGSFIGLHLQSRSSDELAYITQQSVIACRQLLTVVEEVWERDARRSKELEEARNTMYARLTELVQATKDMFNAADADTSGELVAPESGKQLVAAATSCVRAAGDCAAKARVVIECIGDFEFEVAGLGLSEAILQQLPELENAAEESTQTIKQTEAPLETDKPLPATPSEERQVPPPLIISESKPLPEVPQPLPLEGQRLSLQPPAAAIIVESPTALSFRSSRSSVLPLEKLPTPNLSQPAPTELLESPISVTQGVYPNSAKTDSVNASVTDTSSAFHFSMRDTGSVVSHTSTRATTPDHSPVKNRSSQTLVNSFGSSSELRSIASEDLAAGEEHLLETTYVHELVYNKEGHISGGSLPALVEQLTTYETTPDSVFVTTFYLTFRLFTTPVELAQCLIDRFDYIGDSQSVGVPVRLRVYNVFKGWLESHWSSDSDASALGLILSFATGKLRSSMPAAGKRLAELTSKVTEVRAGALVPRLVSSIGKTGVSNTMFTPADSNVPSSVISKSQLNALRSSKEGKGQCSILDFDPLELARQFTIIESRLFCSIQPEELLALEWTKKSDSKAVNVKAMSTLSTDLANLVADTILHLEDAKKRAAIIKQWVKIAAKCLELNNYDSLMAIICSLNSSMVMRLKRTWELVSIKTKARLEELKAITDVGRNYAVLRQRLQNHIAPCIPFVGIYLTDLTFIDVGNGTTRQLPGEAGQDGVSVINFDKHMKTAKIIGQLQSFQVPYRLAAIPEMQDWMESQIQRVRSSDQANVQSYYRRSLLLEPRDHQHSTRGSPSIDQGTFTAESRTNSKDKFDFLTFNFSTSNLKGS</sequence>
<feature type="domain" description="N-terminal Ras-GEF" evidence="8">
    <location>
        <begin position="761"/>
        <end position="881"/>
    </location>
</feature>
<dbReference type="GO" id="GO:0005085">
    <property type="term" value="F:guanyl-nucleotide exchange factor activity"/>
    <property type="evidence" value="ECO:0007669"/>
    <property type="project" value="UniProtKB-KW"/>
</dbReference>
<dbReference type="InterPro" id="IPR019804">
    <property type="entry name" value="Ras_G-nucl-exch_fac_CS"/>
</dbReference>
<keyword evidence="10" id="KW-1185">Reference proteome</keyword>
<dbReference type="Gene3D" id="2.30.30.40">
    <property type="entry name" value="SH3 Domains"/>
    <property type="match status" value="1"/>
</dbReference>
<dbReference type="SMART" id="SM00147">
    <property type="entry name" value="RasGEF"/>
    <property type="match status" value="1"/>
</dbReference>
<organism evidence="9 10">
    <name type="scientific">Setomelanomma holmii</name>
    <dbReference type="NCBI Taxonomy" id="210430"/>
    <lineage>
        <taxon>Eukaryota</taxon>
        <taxon>Fungi</taxon>
        <taxon>Dikarya</taxon>
        <taxon>Ascomycota</taxon>
        <taxon>Pezizomycotina</taxon>
        <taxon>Dothideomycetes</taxon>
        <taxon>Pleosporomycetidae</taxon>
        <taxon>Pleosporales</taxon>
        <taxon>Pleosporineae</taxon>
        <taxon>Phaeosphaeriaceae</taxon>
        <taxon>Setomelanomma</taxon>
    </lineage>
</organism>
<keyword evidence="1 4" id="KW-0728">SH3 domain</keyword>
<evidence type="ECO:0000313" key="9">
    <source>
        <dbReference type="EMBL" id="KAF2035369.1"/>
    </source>
</evidence>
<comment type="caution">
    <text evidence="9">The sequence shown here is derived from an EMBL/GenBank/DDBJ whole genome shotgun (WGS) entry which is preliminary data.</text>
</comment>
<dbReference type="Pfam" id="PF00617">
    <property type="entry name" value="RasGEF"/>
    <property type="match status" value="1"/>
</dbReference>
<dbReference type="InterPro" id="IPR036964">
    <property type="entry name" value="RASGEF_cat_dom_sf"/>
</dbReference>
<proteinExistence type="predicted"/>
<dbReference type="Gene3D" id="1.10.840.10">
    <property type="entry name" value="Ras guanine-nucleotide exchange factors catalytic domain"/>
    <property type="match status" value="1"/>
</dbReference>
<feature type="domain" description="SH3" evidence="6">
    <location>
        <begin position="79"/>
        <end position="149"/>
    </location>
</feature>
<dbReference type="GO" id="GO:0005886">
    <property type="term" value="C:plasma membrane"/>
    <property type="evidence" value="ECO:0007669"/>
    <property type="project" value="TreeGrafter"/>
</dbReference>
<dbReference type="SMART" id="SM00229">
    <property type="entry name" value="RasGEFN"/>
    <property type="match status" value="1"/>
</dbReference>
<dbReference type="InterPro" id="IPR001895">
    <property type="entry name" value="RASGEF_cat_dom"/>
</dbReference>
<dbReference type="PROSITE" id="PS00720">
    <property type="entry name" value="RASGEF"/>
    <property type="match status" value="1"/>
</dbReference>
<dbReference type="InterPro" id="IPR023578">
    <property type="entry name" value="Ras_GEF_dom_sf"/>
</dbReference>
<dbReference type="EMBL" id="ML978157">
    <property type="protein sequence ID" value="KAF2035369.1"/>
    <property type="molecule type" value="Genomic_DNA"/>
</dbReference>
<dbReference type="PANTHER" id="PTHR23113:SF354">
    <property type="entry name" value="BUD SITE SELECTION PROTEIN 5"/>
    <property type="match status" value="1"/>
</dbReference>
<feature type="region of interest" description="Disordered" evidence="5">
    <location>
        <begin position="556"/>
        <end position="602"/>
    </location>
</feature>
<gene>
    <name evidence="9" type="ORF">EK21DRAFT_84446</name>
</gene>
<dbReference type="PANTHER" id="PTHR23113">
    <property type="entry name" value="GUANINE NUCLEOTIDE EXCHANGE FACTOR"/>
    <property type="match status" value="1"/>
</dbReference>
<evidence type="ECO:0000256" key="1">
    <source>
        <dbReference type="ARBA" id="ARBA00022443"/>
    </source>
</evidence>
<dbReference type="PROSITE" id="PS50009">
    <property type="entry name" value="RASGEF_CAT"/>
    <property type="match status" value="1"/>
</dbReference>
<evidence type="ECO:0000259" key="8">
    <source>
        <dbReference type="PROSITE" id="PS50212"/>
    </source>
</evidence>
<feature type="region of interest" description="Disordered" evidence="5">
    <location>
        <begin position="1185"/>
        <end position="1207"/>
    </location>
</feature>
<evidence type="ECO:0000313" key="10">
    <source>
        <dbReference type="Proteomes" id="UP000799777"/>
    </source>
</evidence>